<comment type="caution">
    <text evidence="8">The sequence shown here is derived from an EMBL/GenBank/DDBJ whole genome shotgun (WGS) entry which is preliminary data.</text>
</comment>
<dbReference type="CDD" id="cd00086">
    <property type="entry name" value="homeodomain"/>
    <property type="match status" value="1"/>
</dbReference>
<sequence>MAQAHELPFAIANILSPNFPHPSRLSQTPVSRVLYVKPLTKESWQQVTQGTITNEEKDARKKKRIRSRFTQRQINYLEDVFSRQMYLTRDERALLSKILYMTELQIRNWFQNRRYQFRNK</sequence>
<evidence type="ECO:0000256" key="3">
    <source>
        <dbReference type="ARBA" id="ARBA00023155"/>
    </source>
</evidence>
<dbReference type="InterPro" id="IPR001356">
    <property type="entry name" value="HD"/>
</dbReference>
<dbReference type="Proteomes" id="UP001159427">
    <property type="component" value="Unassembled WGS sequence"/>
</dbReference>
<dbReference type="SUPFAM" id="SSF46689">
    <property type="entry name" value="Homeodomain-like"/>
    <property type="match status" value="1"/>
</dbReference>
<proteinExistence type="predicted"/>
<feature type="non-terminal residue" evidence="8">
    <location>
        <position position="120"/>
    </location>
</feature>
<evidence type="ECO:0000256" key="4">
    <source>
        <dbReference type="ARBA" id="ARBA00023242"/>
    </source>
</evidence>
<keyword evidence="9" id="KW-1185">Reference proteome</keyword>
<feature type="domain" description="Homeobox" evidence="7">
    <location>
        <begin position="60"/>
        <end position="120"/>
    </location>
</feature>
<keyword evidence="2 5" id="KW-0238">DNA-binding</keyword>
<keyword evidence="4 5" id="KW-0539">Nucleus</keyword>
<dbReference type="EMBL" id="CALNXI010003611">
    <property type="protein sequence ID" value="CAH3193831.1"/>
    <property type="molecule type" value="Genomic_DNA"/>
</dbReference>
<dbReference type="PANTHER" id="PTHR24333:SF5">
    <property type="entry name" value="VENT HOMEOBOX"/>
    <property type="match status" value="1"/>
</dbReference>
<comment type="subcellular location">
    <subcellularLocation>
        <location evidence="1 5 6">Nucleus</location>
    </subcellularLocation>
</comment>
<evidence type="ECO:0000256" key="5">
    <source>
        <dbReference type="PROSITE-ProRule" id="PRU00108"/>
    </source>
</evidence>
<reference evidence="8 9" key="1">
    <citation type="submission" date="2022-05" db="EMBL/GenBank/DDBJ databases">
        <authorList>
            <consortium name="Genoscope - CEA"/>
            <person name="William W."/>
        </authorList>
    </citation>
    <scope>NUCLEOTIDE SEQUENCE [LARGE SCALE GENOMIC DNA]</scope>
</reference>
<dbReference type="Gene3D" id="1.10.10.60">
    <property type="entry name" value="Homeodomain-like"/>
    <property type="match status" value="1"/>
</dbReference>
<dbReference type="Pfam" id="PF00046">
    <property type="entry name" value="Homeodomain"/>
    <property type="match status" value="1"/>
</dbReference>
<evidence type="ECO:0000256" key="2">
    <source>
        <dbReference type="ARBA" id="ARBA00023125"/>
    </source>
</evidence>
<dbReference type="SMART" id="SM00389">
    <property type="entry name" value="HOX"/>
    <property type="match status" value="1"/>
</dbReference>
<gene>
    <name evidence="8" type="ORF">PEVE_00026635</name>
</gene>
<organism evidence="8 9">
    <name type="scientific">Porites evermanni</name>
    <dbReference type="NCBI Taxonomy" id="104178"/>
    <lineage>
        <taxon>Eukaryota</taxon>
        <taxon>Metazoa</taxon>
        <taxon>Cnidaria</taxon>
        <taxon>Anthozoa</taxon>
        <taxon>Hexacorallia</taxon>
        <taxon>Scleractinia</taxon>
        <taxon>Fungiina</taxon>
        <taxon>Poritidae</taxon>
        <taxon>Porites</taxon>
    </lineage>
</organism>
<dbReference type="PROSITE" id="PS50071">
    <property type="entry name" value="HOMEOBOX_2"/>
    <property type="match status" value="1"/>
</dbReference>
<dbReference type="InterPro" id="IPR017970">
    <property type="entry name" value="Homeobox_CS"/>
</dbReference>
<accession>A0ABN8SRB7</accession>
<protein>
    <recommendedName>
        <fullName evidence="7">Homeobox domain-containing protein</fullName>
    </recommendedName>
</protein>
<keyword evidence="3 5" id="KW-0371">Homeobox</keyword>
<evidence type="ECO:0000259" key="7">
    <source>
        <dbReference type="PROSITE" id="PS50071"/>
    </source>
</evidence>
<evidence type="ECO:0000313" key="8">
    <source>
        <dbReference type="EMBL" id="CAH3193831.1"/>
    </source>
</evidence>
<dbReference type="InterPro" id="IPR009057">
    <property type="entry name" value="Homeodomain-like_sf"/>
</dbReference>
<dbReference type="InterPro" id="IPR050848">
    <property type="entry name" value="Homeobox_TF"/>
</dbReference>
<name>A0ABN8SRB7_9CNID</name>
<evidence type="ECO:0000256" key="6">
    <source>
        <dbReference type="RuleBase" id="RU000682"/>
    </source>
</evidence>
<dbReference type="PANTHER" id="PTHR24333">
    <property type="entry name" value="HOMEO BOX HB9 LIKE A-RELATED"/>
    <property type="match status" value="1"/>
</dbReference>
<evidence type="ECO:0000256" key="1">
    <source>
        <dbReference type="ARBA" id="ARBA00004123"/>
    </source>
</evidence>
<evidence type="ECO:0000313" key="9">
    <source>
        <dbReference type="Proteomes" id="UP001159427"/>
    </source>
</evidence>
<dbReference type="PROSITE" id="PS00027">
    <property type="entry name" value="HOMEOBOX_1"/>
    <property type="match status" value="1"/>
</dbReference>